<feature type="domain" description="Prephenate/arogenate dehydrogenase" evidence="2">
    <location>
        <begin position="6"/>
        <end position="293"/>
    </location>
</feature>
<dbReference type="AlphaFoldDB" id="A0A149TIW8"/>
<evidence type="ECO:0000313" key="4">
    <source>
        <dbReference type="Proteomes" id="UP000075636"/>
    </source>
</evidence>
<dbReference type="EC" id="1.3.1.12" evidence="3"/>
<dbReference type="Pfam" id="PF02153">
    <property type="entry name" value="PDH_N"/>
    <property type="match status" value="1"/>
</dbReference>
<dbReference type="GO" id="GO:0008977">
    <property type="term" value="F:prephenate dehydrogenase (NAD+) activity"/>
    <property type="evidence" value="ECO:0007669"/>
    <property type="project" value="UniProtKB-EC"/>
</dbReference>
<dbReference type="SUPFAM" id="SSF51735">
    <property type="entry name" value="NAD(P)-binding Rossmann-fold domains"/>
    <property type="match status" value="1"/>
</dbReference>
<comment type="caution">
    <text evidence="3">The sequence shown here is derived from an EMBL/GenBank/DDBJ whole genome shotgun (WGS) entry which is preliminary data.</text>
</comment>
<dbReference type="InterPro" id="IPR046825">
    <property type="entry name" value="PDH_C"/>
</dbReference>
<dbReference type="Proteomes" id="UP000075636">
    <property type="component" value="Unassembled WGS sequence"/>
</dbReference>
<dbReference type="InterPro" id="IPR050812">
    <property type="entry name" value="Preph/Arog_dehydrog"/>
</dbReference>
<dbReference type="PANTHER" id="PTHR21363">
    <property type="entry name" value="PREPHENATE DEHYDROGENASE"/>
    <property type="match status" value="1"/>
</dbReference>
<dbReference type="InterPro" id="IPR046826">
    <property type="entry name" value="PDH_N"/>
</dbReference>
<dbReference type="InterPro" id="IPR036291">
    <property type="entry name" value="NAD(P)-bd_dom_sf"/>
</dbReference>
<reference evidence="3 4" key="1">
    <citation type="submission" date="2015-06" db="EMBL/GenBank/DDBJ databases">
        <title>Improved classification and identification of acetic acid bacteria using matrix-assisted laser desorption/ionization time-of-flight mass spectrometry; Gluconobacter nephelii and Gluconobacter uchimurae are later heterotypic synonyms of Gluconobacter japonicus and Gluconobacter oxydans, respectively.</title>
        <authorList>
            <person name="Li L."/>
            <person name="Cleenwerck I."/>
            <person name="De Vuyst L."/>
            <person name="Vandamme P."/>
        </authorList>
    </citation>
    <scope>NUCLEOTIDE SEQUENCE [LARGE SCALE GENOMIC DNA]</scope>
    <source>
        <strain evidence="3 4">LMG 1768</strain>
    </source>
</reference>
<evidence type="ECO:0000256" key="1">
    <source>
        <dbReference type="ARBA" id="ARBA00023002"/>
    </source>
</evidence>
<dbReference type="STRING" id="318683.A0U94_06125"/>
<proteinExistence type="predicted"/>
<dbReference type="GO" id="GO:0006571">
    <property type="term" value="P:tyrosine biosynthetic process"/>
    <property type="evidence" value="ECO:0007669"/>
    <property type="project" value="InterPro"/>
</dbReference>
<dbReference type="PATRIC" id="fig|318683.6.peg.426"/>
<evidence type="ECO:0000313" key="3">
    <source>
        <dbReference type="EMBL" id="KXV48140.1"/>
    </source>
</evidence>
<keyword evidence="1 3" id="KW-0560">Oxidoreductase</keyword>
<dbReference type="RefSeq" id="WP_062107873.1">
    <property type="nucleotide sequence ID" value="NZ_LHZR01000105.1"/>
</dbReference>
<dbReference type="FunFam" id="1.10.3660.10:FF:000003">
    <property type="entry name" value="Prephenate dehydrogenase"/>
    <property type="match status" value="1"/>
</dbReference>
<organism evidence="3 4">
    <name type="scientific">Gluconobacter albidus</name>
    <dbReference type="NCBI Taxonomy" id="318683"/>
    <lineage>
        <taxon>Bacteria</taxon>
        <taxon>Pseudomonadati</taxon>
        <taxon>Pseudomonadota</taxon>
        <taxon>Alphaproteobacteria</taxon>
        <taxon>Acetobacterales</taxon>
        <taxon>Acetobacteraceae</taxon>
        <taxon>Gluconobacter</taxon>
    </lineage>
</organism>
<accession>A0A149TIW8</accession>
<dbReference type="PROSITE" id="PS51176">
    <property type="entry name" value="PDH_ADH"/>
    <property type="match status" value="1"/>
</dbReference>
<sequence>MTPLFKSLCVVGPGLIGSSVLRRARETGTIAGTLIAADTSPRVLERVRELDIADVITSDPAVAAQADCVMICVPVGAVEDVARQVLPYMKPGSILTDVASVRGQLGPTIHAILPEGISYIPGHPMAGTEHSGPDAGFSTLFEDRWALLVPPESSDPEAIAKIEALWNLCGARTKTLSDEQHDQICAMVSHLPHLLAFTICDTADNLSDEIRAAVLDYAASGFRDFTRIAASDPVMWRDIFLANREALLGTLDRFMADTQAMADAIRNGDEAAITGRIERGRAIRRTLIENRQA</sequence>
<dbReference type="EMBL" id="LHZR01000105">
    <property type="protein sequence ID" value="KXV48140.1"/>
    <property type="molecule type" value="Genomic_DNA"/>
</dbReference>
<evidence type="ECO:0000259" key="2">
    <source>
        <dbReference type="PROSITE" id="PS51176"/>
    </source>
</evidence>
<protein>
    <submittedName>
        <fullName evidence="3">Cyclohexadienyl dehydrogenase</fullName>
        <ecNumber evidence="3">1.3.1.12</ecNumber>
    </submittedName>
</protein>
<gene>
    <name evidence="3" type="ORF">AD945_07950</name>
</gene>
<dbReference type="InterPro" id="IPR003099">
    <property type="entry name" value="Prephen_DH"/>
</dbReference>
<dbReference type="GO" id="GO:0004665">
    <property type="term" value="F:prephenate dehydrogenase (NADP+) activity"/>
    <property type="evidence" value="ECO:0007669"/>
    <property type="project" value="InterPro"/>
</dbReference>
<dbReference type="GO" id="GO:0070403">
    <property type="term" value="F:NAD+ binding"/>
    <property type="evidence" value="ECO:0007669"/>
    <property type="project" value="InterPro"/>
</dbReference>
<dbReference type="OrthoDB" id="9802008at2"/>
<dbReference type="Gene3D" id="1.10.3660.10">
    <property type="entry name" value="6-phosphogluconate dehydrogenase C-terminal like domain"/>
    <property type="match status" value="1"/>
</dbReference>
<name>A0A149TIW8_9PROT</name>
<dbReference type="Pfam" id="PF20463">
    <property type="entry name" value="PDH_C"/>
    <property type="match status" value="1"/>
</dbReference>
<dbReference type="InterPro" id="IPR008927">
    <property type="entry name" value="6-PGluconate_DH-like_C_sf"/>
</dbReference>
<dbReference type="Gene3D" id="3.40.50.720">
    <property type="entry name" value="NAD(P)-binding Rossmann-like Domain"/>
    <property type="match status" value="1"/>
</dbReference>
<dbReference type="PANTHER" id="PTHR21363:SF0">
    <property type="entry name" value="PREPHENATE DEHYDROGENASE [NADP(+)]"/>
    <property type="match status" value="1"/>
</dbReference>
<dbReference type="SUPFAM" id="SSF48179">
    <property type="entry name" value="6-phosphogluconate dehydrogenase C-terminal domain-like"/>
    <property type="match status" value="1"/>
</dbReference>